<evidence type="ECO:0000313" key="2">
    <source>
        <dbReference type="Proteomes" id="UP001497535"/>
    </source>
</evidence>
<sequence>MPHTSIYFYCSILTFYISVDFKSSSNFIFTFLRVGSLNHNRIFFRIPIEIFHSQCALVVACVVSLLRNNTQMIRFQMI</sequence>
<gene>
    <name evidence="1" type="ORF">MENTE1834_LOCUS37879</name>
</gene>
<dbReference type="Proteomes" id="UP001497535">
    <property type="component" value="Unassembled WGS sequence"/>
</dbReference>
<name>A0ACB1AEY9_MELEN</name>
<evidence type="ECO:0000313" key="1">
    <source>
        <dbReference type="EMBL" id="CAK5090111.1"/>
    </source>
</evidence>
<reference evidence="1" key="1">
    <citation type="submission" date="2023-11" db="EMBL/GenBank/DDBJ databases">
        <authorList>
            <person name="Poullet M."/>
        </authorList>
    </citation>
    <scope>NUCLEOTIDE SEQUENCE</scope>
    <source>
        <strain evidence="1">E1834</strain>
    </source>
</reference>
<organism evidence="1 2">
    <name type="scientific">Meloidogyne enterolobii</name>
    <name type="common">Root-knot nematode worm</name>
    <name type="synonym">Meloidogyne mayaguensis</name>
    <dbReference type="NCBI Taxonomy" id="390850"/>
    <lineage>
        <taxon>Eukaryota</taxon>
        <taxon>Metazoa</taxon>
        <taxon>Ecdysozoa</taxon>
        <taxon>Nematoda</taxon>
        <taxon>Chromadorea</taxon>
        <taxon>Rhabditida</taxon>
        <taxon>Tylenchina</taxon>
        <taxon>Tylenchomorpha</taxon>
        <taxon>Tylenchoidea</taxon>
        <taxon>Meloidogynidae</taxon>
        <taxon>Meloidogyninae</taxon>
        <taxon>Meloidogyne</taxon>
    </lineage>
</organism>
<protein>
    <submittedName>
        <fullName evidence="1">Uncharacterized protein</fullName>
    </submittedName>
</protein>
<dbReference type="EMBL" id="CAVMJV010000080">
    <property type="protein sequence ID" value="CAK5090111.1"/>
    <property type="molecule type" value="Genomic_DNA"/>
</dbReference>
<accession>A0ACB1AEY9</accession>
<comment type="caution">
    <text evidence="1">The sequence shown here is derived from an EMBL/GenBank/DDBJ whole genome shotgun (WGS) entry which is preliminary data.</text>
</comment>
<keyword evidence="2" id="KW-1185">Reference proteome</keyword>
<proteinExistence type="predicted"/>